<accession>A0ABV2XDY7</accession>
<protein>
    <submittedName>
        <fullName evidence="1">Uncharacterized protein</fullName>
    </submittedName>
</protein>
<gene>
    <name evidence="1" type="ORF">ABZ507_20005</name>
</gene>
<organism evidence="1 2">
    <name type="scientific">Nocardia niwae</name>
    <dbReference type="NCBI Taxonomy" id="626084"/>
    <lineage>
        <taxon>Bacteria</taxon>
        <taxon>Bacillati</taxon>
        <taxon>Actinomycetota</taxon>
        <taxon>Actinomycetes</taxon>
        <taxon>Mycobacteriales</taxon>
        <taxon>Nocardiaceae</taxon>
        <taxon>Nocardia</taxon>
    </lineage>
</organism>
<keyword evidence="2" id="KW-1185">Reference proteome</keyword>
<comment type="caution">
    <text evidence="1">The sequence shown here is derived from an EMBL/GenBank/DDBJ whole genome shotgun (WGS) entry which is preliminary data.</text>
</comment>
<dbReference type="RefSeq" id="WP_063016587.1">
    <property type="nucleotide sequence ID" value="NZ_JBEYBM010000027.1"/>
</dbReference>
<dbReference type="EMBL" id="JBEYBR010000051">
    <property type="protein sequence ID" value="MEU2124104.1"/>
    <property type="molecule type" value="Genomic_DNA"/>
</dbReference>
<dbReference type="Proteomes" id="UP001550535">
    <property type="component" value="Unassembled WGS sequence"/>
</dbReference>
<name>A0ABV2XDY7_9NOCA</name>
<proteinExistence type="predicted"/>
<sequence>MADLETATSLTPTVAEFEFAAASTPLRRAAGRLLAVLPPGWRVEIVDASPRRYGNRAPLLRVVMPPD</sequence>
<reference evidence="1 2" key="1">
    <citation type="submission" date="2024-06" db="EMBL/GenBank/DDBJ databases">
        <title>The Natural Products Discovery Center: Release of the First 8490 Sequenced Strains for Exploring Actinobacteria Biosynthetic Diversity.</title>
        <authorList>
            <person name="Kalkreuter E."/>
            <person name="Kautsar S.A."/>
            <person name="Yang D."/>
            <person name="Bader C.D."/>
            <person name="Teijaro C.N."/>
            <person name="Fluegel L."/>
            <person name="Davis C.M."/>
            <person name="Simpson J.R."/>
            <person name="Lauterbach L."/>
            <person name="Steele A.D."/>
            <person name="Gui C."/>
            <person name="Meng S."/>
            <person name="Li G."/>
            <person name="Viehrig K."/>
            <person name="Ye F."/>
            <person name="Su P."/>
            <person name="Kiefer A.F."/>
            <person name="Nichols A."/>
            <person name="Cepeda A.J."/>
            <person name="Yan W."/>
            <person name="Fan B."/>
            <person name="Jiang Y."/>
            <person name="Adhikari A."/>
            <person name="Zheng C.-J."/>
            <person name="Schuster L."/>
            <person name="Cowan T.M."/>
            <person name="Smanski M.J."/>
            <person name="Chevrette M.G."/>
            <person name="De Carvalho L.P.S."/>
            <person name="Shen B."/>
        </authorList>
    </citation>
    <scope>NUCLEOTIDE SEQUENCE [LARGE SCALE GENOMIC DNA]</scope>
    <source>
        <strain evidence="1 2">NPDC019434</strain>
    </source>
</reference>
<evidence type="ECO:0000313" key="2">
    <source>
        <dbReference type="Proteomes" id="UP001550535"/>
    </source>
</evidence>
<evidence type="ECO:0000313" key="1">
    <source>
        <dbReference type="EMBL" id="MEU2124104.1"/>
    </source>
</evidence>